<name>A0A9E8SLT1_9BACT</name>
<feature type="transmembrane region" description="Helical" evidence="1">
    <location>
        <begin position="110"/>
        <end position="130"/>
    </location>
</feature>
<keyword evidence="1" id="KW-0812">Transmembrane</keyword>
<sequence length="152" mass="17904">MNKQDFIQSGILESYALGFASSEEQEQVKQLAEYDQDISAHLVDLEDSIRSYFNKESVTPPVAIREIIQLRTERKQKHNFNKTVQDDPKRFLEVEVNDTHIKVHKYWRPAFIAVFVLSKIFLIAGLYLYFKSASQQEELLRLKQEIQQQQLK</sequence>
<reference evidence="2" key="1">
    <citation type="submission" date="2022-11" db="EMBL/GenBank/DDBJ databases">
        <title>Dyadobacter pollutisoli sp. nov., isolated from plastic dumped soil.</title>
        <authorList>
            <person name="Kim J.M."/>
            <person name="Kim K.R."/>
            <person name="Lee J.K."/>
            <person name="Hao L."/>
            <person name="Jeon C.O."/>
        </authorList>
    </citation>
    <scope>NUCLEOTIDE SEQUENCE</scope>
    <source>
        <strain evidence="2">U1</strain>
    </source>
</reference>
<keyword evidence="1" id="KW-1133">Transmembrane helix</keyword>
<evidence type="ECO:0000313" key="3">
    <source>
        <dbReference type="Proteomes" id="UP001164653"/>
    </source>
</evidence>
<organism evidence="2 3">
    <name type="scientific">Dyadobacter pollutisoli</name>
    <dbReference type="NCBI Taxonomy" id="2910158"/>
    <lineage>
        <taxon>Bacteria</taxon>
        <taxon>Pseudomonadati</taxon>
        <taxon>Bacteroidota</taxon>
        <taxon>Cytophagia</taxon>
        <taxon>Cytophagales</taxon>
        <taxon>Spirosomataceae</taxon>
        <taxon>Dyadobacter</taxon>
    </lineage>
</organism>
<evidence type="ECO:0008006" key="4">
    <source>
        <dbReference type="Google" id="ProtNLM"/>
    </source>
</evidence>
<gene>
    <name evidence="2" type="ORF">ON006_30730</name>
</gene>
<evidence type="ECO:0000313" key="2">
    <source>
        <dbReference type="EMBL" id="WAC12091.1"/>
    </source>
</evidence>
<protein>
    <recommendedName>
        <fullName evidence="4">Anti-sigma factor</fullName>
    </recommendedName>
</protein>
<proteinExistence type="predicted"/>
<dbReference type="KEGG" id="dpf:ON006_30730"/>
<keyword evidence="3" id="KW-1185">Reference proteome</keyword>
<evidence type="ECO:0000256" key="1">
    <source>
        <dbReference type="SAM" id="Phobius"/>
    </source>
</evidence>
<dbReference type="RefSeq" id="WP_244822042.1">
    <property type="nucleotide sequence ID" value="NZ_CP112998.1"/>
</dbReference>
<dbReference type="EMBL" id="CP112998">
    <property type="protein sequence ID" value="WAC12091.1"/>
    <property type="molecule type" value="Genomic_DNA"/>
</dbReference>
<dbReference type="Proteomes" id="UP001164653">
    <property type="component" value="Chromosome"/>
</dbReference>
<accession>A0A9E8SLT1</accession>
<keyword evidence="1" id="KW-0472">Membrane</keyword>
<dbReference type="AlphaFoldDB" id="A0A9E8SLT1"/>